<dbReference type="RefSeq" id="WP_068465285.1">
    <property type="nucleotide sequence ID" value="NZ_LMTR01000094.1"/>
</dbReference>
<dbReference type="STRING" id="121290.APY04_3514"/>
<keyword evidence="2" id="KW-1185">Reference proteome</keyword>
<dbReference type="EMBL" id="LMTR01000094">
    <property type="protein sequence ID" value="KWT64250.1"/>
    <property type="molecule type" value="Genomic_DNA"/>
</dbReference>
<gene>
    <name evidence="1" type="ORF">APY04_3514</name>
</gene>
<sequence length="83" mass="9295">MNDPIKSLHVEDMRGAIISRGREAVNIQFQDSASNLWELSMNLGNAMYLLSMLKGIQLTLDIPFPDDPRDPNAVAIRPSERKA</sequence>
<name>A0A109B8V8_HYPSL</name>
<protein>
    <submittedName>
        <fullName evidence="1">Uncharacterized protein</fullName>
    </submittedName>
</protein>
<comment type="caution">
    <text evidence="1">The sequence shown here is derived from an EMBL/GenBank/DDBJ whole genome shotgun (WGS) entry which is preliminary data.</text>
</comment>
<organism evidence="1 2">
    <name type="scientific">Hyphomicrobium sulfonivorans</name>
    <dbReference type="NCBI Taxonomy" id="121290"/>
    <lineage>
        <taxon>Bacteria</taxon>
        <taxon>Pseudomonadati</taxon>
        <taxon>Pseudomonadota</taxon>
        <taxon>Alphaproteobacteria</taxon>
        <taxon>Hyphomicrobiales</taxon>
        <taxon>Hyphomicrobiaceae</taxon>
        <taxon>Hyphomicrobium</taxon>
    </lineage>
</organism>
<evidence type="ECO:0000313" key="1">
    <source>
        <dbReference type="EMBL" id="KWT64250.1"/>
    </source>
</evidence>
<accession>A0A109B8V8</accession>
<evidence type="ECO:0000313" key="2">
    <source>
        <dbReference type="Proteomes" id="UP000059074"/>
    </source>
</evidence>
<dbReference type="AlphaFoldDB" id="A0A109B8V8"/>
<proteinExistence type="predicted"/>
<reference evidence="1 2" key="1">
    <citation type="submission" date="2015-10" db="EMBL/GenBank/DDBJ databases">
        <title>Transcriptomic analysis of a linuron degrading triple-species bacterial consortium.</title>
        <authorList>
            <person name="Albers P."/>
        </authorList>
    </citation>
    <scope>NUCLEOTIDE SEQUENCE [LARGE SCALE GENOMIC DNA]</scope>
    <source>
        <strain evidence="1 2">WDL6</strain>
    </source>
</reference>
<dbReference type="PATRIC" id="fig|121290.4.peg.1877"/>
<dbReference type="Proteomes" id="UP000059074">
    <property type="component" value="Unassembled WGS sequence"/>
</dbReference>